<accession>A0A377IUF9</accession>
<proteinExistence type="predicted"/>
<evidence type="ECO:0000313" key="1">
    <source>
        <dbReference type="EMBL" id="STO91936.1"/>
    </source>
</evidence>
<organism evidence="1 2">
    <name type="scientific">Avibacterium paragallinarum</name>
    <name type="common">Haemophilus gallinarum</name>
    <dbReference type="NCBI Taxonomy" id="728"/>
    <lineage>
        <taxon>Bacteria</taxon>
        <taxon>Pseudomonadati</taxon>
        <taxon>Pseudomonadota</taxon>
        <taxon>Gammaproteobacteria</taxon>
        <taxon>Pasteurellales</taxon>
        <taxon>Pasteurellaceae</taxon>
        <taxon>Avibacterium</taxon>
    </lineage>
</organism>
<protein>
    <submittedName>
        <fullName evidence="1">Uncharacterized protein</fullName>
    </submittedName>
</protein>
<evidence type="ECO:0000313" key="2">
    <source>
        <dbReference type="Proteomes" id="UP000254465"/>
    </source>
</evidence>
<name>A0A377IUF9_AVIPA</name>
<dbReference type="Proteomes" id="UP000254465">
    <property type="component" value="Unassembled WGS sequence"/>
</dbReference>
<dbReference type="AlphaFoldDB" id="A0A377IUF9"/>
<gene>
    <name evidence="1" type="ORF">NCTC11296_03068</name>
</gene>
<sequence length="29" mass="3546">MFNRKYNKIDNKKMIIYFDVATLPSLNMH</sequence>
<reference evidence="1 2" key="1">
    <citation type="submission" date="2018-06" db="EMBL/GenBank/DDBJ databases">
        <authorList>
            <consortium name="Pathogen Informatics"/>
            <person name="Doyle S."/>
        </authorList>
    </citation>
    <scope>NUCLEOTIDE SEQUENCE [LARGE SCALE GENOMIC DNA]</scope>
    <source>
        <strain evidence="1 2">NCTC11296</strain>
    </source>
</reference>
<dbReference type="EMBL" id="UGHK01000003">
    <property type="protein sequence ID" value="STO91936.1"/>
    <property type="molecule type" value="Genomic_DNA"/>
</dbReference>